<dbReference type="GO" id="GO:0005634">
    <property type="term" value="C:nucleus"/>
    <property type="evidence" value="ECO:0007669"/>
    <property type="project" value="TreeGrafter"/>
</dbReference>
<dbReference type="InterPro" id="IPR002110">
    <property type="entry name" value="Ankyrin_rpt"/>
</dbReference>
<dbReference type="PROSITE" id="PS50088">
    <property type="entry name" value="ANK_REPEAT"/>
    <property type="match status" value="1"/>
</dbReference>
<reference evidence="5" key="1">
    <citation type="submission" date="2023-08" db="EMBL/GenBank/DDBJ databases">
        <title>Black Yeasts Isolated from many extreme environments.</title>
        <authorList>
            <person name="Coleine C."/>
            <person name="Stajich J.E."/>
            <person name="Selbmann L."/>
        </authorList>
    </citation>
    <scope>NUCLEOTIDE SEQUENCE</scope>
    <source>
        <strain evidence="5">CCFEE 5401</strain>
    </source>
</reference>
<dbReference type="PANTHER" id="PTHR24124">
    <property type="entry name" value="ANKYRIN REPEAT FAMILY A"/>
    <property type="match status" value="1"/>
</dbReference>
<feature type="region of interest" description="Disordered" evidence="4">
    <location>
        <begin position="166"/>
        <end position="212"/>
    </location>
</feature>
<dbReference type="Gene3D" id="1.25.40.20">
    <property type="entry name" value="Ankyrin repeat-containing domain"/>
    <property type="match status" value="1"/>
</dbReference>
<dbReference type="SUPFAM" id="SSF48403">
    <property type="entry name" value="Ankyrin repeat"/>
    <property type="match status" value="1"/>
</dbReference>
<dbReference type="AlphaFoldDB" id="A0AAN7TMT4"/>
<sequence>MAHTTLTADEIDDVLYFTRGNEVEELKQTLSELLQKHSCSAKDVLEASVHSETGNTVLHFCSANGFVDLLKDVLNQLKPSEQEGVANGKAADKPQLINHQNQQGSTALHWAAYNGQLDAVKVLVQAGANMWIKNSAGHLAMFEAERAEKSGVVQFLLEAGGGEVEKTGREGKASEEDEVVVQGGDGVEQSETGLDALDGQANGGGEVEMGGA</sequence>
<dbReference type="GO" id="GO:0010468">
    <property type="term" value="P:regulation of gene expression"/>
    <property type="evidence" value="ECO:0007669"/>
    <property type="project" value="TreeGrafter"/>
</dbReference>
<dbReference type="PANTHER" id="PTHR24124:SF14">
    <property type="entry name" value="CHROMOSOME UNDETERMINED SCAFFOLD_25, WHOLE GENOME SHOTGUN SEQUENCE"/>
    <property type="match status" value="1"/>
</dbReference>
<dbReference type="EMBL" id="JAVRRL010000009">
    <property type="protein sequence ID" value="KAK5116125.1"/>
    <property type="molecule type" value="Genomic_DNA"/>
</dbReference>
<gene>
    <name evidence="5" type="ORF">LTR62_008451</name>
</gene>
<evidence type="ECO:0000313" key="5">
    <source>
        <dbReference type="EMBL" id="KAK5116125.1"/>
    </source>
</evidence>
<comment type="caution">
    <text evidence="5">The sequence shown here is derived from an EMBL/GenBank/DDBJ whole genome shotgun (WGS) entry which is preliminary data.</text>
</comment>
<protein>
    <recommendedName>
        <fullName evidence="7">Ankyrin repeat-containing protein YAR1</fullName>
    </recommendedName>
</protein>
<evidence type="ECO:0000256" key="4">
    <source>
        <dbReference type="SAM" id="MobiDB-lite"/>
    </source>
</evidence>
<organism evidence="5 6">
    <name type="scientific">Meristemomyces frigidus</name>
    <dbReference type="NCBI Taxonomy" id="1508187"/>
    <lineage>
        <taxon>Eukaryota</taxon>
        <taxon>Fungi</taxon>
        <taxon>Dikarya</taxon>
        <taxon>Ascomycota</taxon>
        <taxon>Pezizomycotina</taxon>
        <taxon>Dothideomycetes</taxon>
        <taxon>Dothideomycetidae</taxon>
        <taxon>Mycosphaerellales</taxon>
        <taxon>Teratosphaeriaceae</taxon>
        <taxon>Meristemomyces</taxon>
    </lineage>
</organism>
<evidence type="ECO:0008006" key="7">
    <source>
        <dbReference type="Google" id="ProtNLM"/>
    </source>
</evidence>
<accession>A0AAN7TMT4</accession>
<evidence type="ECO:0000256" key="1">
    <source>
        <dbReference type="ARBA" id="ARBA00022737"/>
    </source>
</evidence>
<dbReference type="Proteomes" id="UP001310890">
    <property type="component" value="Unassembled WGS sequence"/>
</dbReference>
<feature type="repeat" description="ANK" evidence="3">
    <location>
        <begin position="103"/>
        <end position="135"/>
    </location>
</feature>
<evidence type="ECO:0000256" key="2">
    <source>
        <dbReference type="ARBA" id="ARBA00023043"/>
    </source>
</evidence>
<dbReference type="SMART" id="SM00248">
    <property type="entry name" value="ANK"/>
    <property type="match status" value="3"/>
</dbReference>
<name>A0AAN7TMT4_9PEZI</name>
<keyword evidence="2 3" id="KW-0040">ANK repeat</keyword>
<dbReference type="Pfam" id="PF12796">
    <property type="entry name" value="Ank_2"/>
    <property type="match status" value="1"/>
</dbReference>
<dbReference type="InterPro" id="IPR036770">
    <property type="entry name" value="Ankyrin_rpt-contain_sf"/>
</dbReference>
<proteinExistence type="predicted"/>
<feature type="compositionally biased region" description="Gly residues" evidence="4">
    <location>
        <begin position="201"/>
        <end position="212"/>
    </location>
</feature>
<keyword evidence="1" id="KW-0677">Repeat</keyword>
<evidence type="ECO:0000313" key="6">
    <source>
        <dbReference type="Proteomes" id="UP001310890"/>
    </source>
</evidence>
<evidence type="ECO:0000256" key="3">
    <source>
        <dbReference type="PROSITE-ProRule" id="PRU00023"/>
    </source>
</evidence>
<dbReference type="PROSITE" id="PS50297">
    <property type="entry name" value="ANK_REP_REGION"/>
    <property type="match status" value="1"/>
</dbReference>